<dbReference type="Gene3D" id="1.25.10.10">
    <property type="entry name" value="Leucine-rich Repeat Variant"/>
    <property type="match status" value="2"/>
</dbReference>
<keyword evidence="2" id="KW-0132">Cell division</keyword>
<dbReference type="InParanoid" id="A0A2R5G0P2"/>
<gene>
    <name evidence="9" type="ORF">FCC1311_008162</name>
</gene>
<comment type="caution">
    <text evidence="9">The sequence shown here is derived from an EMBL/GenBank/DDBJ whole genome shotgun (WGS) entry which is preliminary data.</text>
</comment>
<dbReference type="InterPro" id="IPR011989">
    <property type="entry name" value="ARM-like"/>
</dbReference>
<comment type="subcellular location">
    <subcellularLocation>
        <location evidence="1">Nucleus</location>
    </subcellularLocation>
</comment>
<feature type="compositionally biased region" description="Basic and acidic residues" evidence="7">
    <location>
        <begin position="261"/>
        <end position="270"/>
    </location>
</feature>
<dbReference type="SUPFAM" id="SSF48371">
    <property type="entry name" value="ARM repeat"/>
    <property type="match status" value="1"/>
</dbReference>
<feature type="region of interest" description="Disordered" evidence="7">
    <location>
        <begin position="223"/>
        <end position="280"/>
    </location>
</feature>
<evidence type="ECO:0000256" key="5">
    <source>
        <dbReference type="ARBA" id="ARBA00023242"/>
    </source>
</evidence>
<accession>A0A2R5G0P2</accession>
<keyword evidence="4" id="KW-0226">DNA condensation</keyword>
<evidence type="ECO:0000313" key="9">
    <source>
        <dbReference type="EMBL" id="GBG24597.1"/>
    </source>
</evidence>
<feature type="compositionally biased region" description="Acidic residues" evidence="7">
    <location>
        <begin position="247"/>
        <end position="260"/>
    </location>
</feature>
<feature type="region of interest" description="Disordered" evidence="7">
    <location>
        <begin position="1289"/>
        <end position="1321"/>
    </location>
</feature>
<name>A0A2R5G0P2_9STRA</name>
<dbReference type="GO" id="GO:0005634">
    <property type="term" value="C:nucleus"/>
    <property type="evidence" value="ECO:0007669"/>
    <property type="project" value="UniProtKB-SubCell"/>
</dbReference>
<evidence type="ECO:0000256" key="6">
    <source>
        <dbReference type="ARBA" id="ARBA00023306"/>
    </source>
</evidence>
<dbReference type="GO" id="GO:0010032">
    <property type="term" value="P:meiotic chromosome condensation"/>
    <property type="evidence" value="ECO:0007669"/>
    <property type="project" value="TreeGrafter"/>
</dbReference>
<dbReference type="InterPro" id="IPR032682">
    <property type="entry name" value="Cnd1_C"/>
</dbReference>
<dbReference type="PANTHER" id="PTHR14222:SF1">
    <property type="entry name" value="CONDENSIN-2 COMPLEX SUBUNIT D3"/>
    <property type="match status" value="1"/>
</dbReference>
<feature type="compositionally biased region" description="Basic and acidic residues" evidence="7">
    <location>
        <begin position="223"/>
        <end position="246"/>
    </location>
</feature>
<feature type="compositionally biased region" description="Basic and acidic residues" evidence="7">
    <location>
        <begin position="1452"/>
        <end position="1461"/>
    </location>
</feature>
<dbReference type="EMBL" id="BEYU01000006">
    <property type="protein sequence ID" value="GBG24597.1"/>
    <property type="molecule type" value="Genomic_DNA"/>
</dbReference>
<keyword evidence="5" id="KW-0539">Nucleus</keyword>
<dbReference type="GO" id="GO:0051301">
    <property type="term" value="P:cell division"/>
    <property type="evidence" value="ECO:0007669"/>
    <property type="project" value="UniProtKB-KW"/>
</dbReference>
<dbReference type="Proteomes" id="UP000241890">
    <property type="component" value="Unassembled WGS sequence"/>
</dbReference>
<evidence type="ECO:0000256" key="3">
    <source>
        <dbReference type="ARBA" id="ARBA00022776"/>
    </source>
</evidence>
<evidence type="ECO:0000256" key="7">
    <source>
        <dbReference type="SAM" id="MobiDB-lite"/>
    </source>
</evidence>
<dbReference type="PANTHER" id="PTHR14222">
    <property type="entry name" value="CONDENSIN"/>
    <property type="match status" value="1"/>
</dbReference>
<feature type="compositionally biased region" description="Low complexity" evidence="7">
    <location>
        <begin position="328"/>
        <end position="339"/>
    </location>
</feature>
<dbReference type="OrthoDB" id="207214at2759"/>
<feature type="region of interest" description="Disordered" evidence="7">
    <location>
        <begin position="1381"/>
        <end position="1415"/>
    </location>
</feature>
<evidence type="ECO:0000259" key="8">
    <source>
        <dbReference type="Pfam" id="PF12717"/>
    </source>
</evidence>
<feature type="region of interest" description="Disordered" evidence="7">
    <location>
        <begin position="323"/>
        <end position="348"/>
    </location>
</feature>
<sequence length="1473" mass="160023">MPRTADLEDAVQALAKAGLDGALRTNRDLQKADGEELASRLEALLDDGFVSAPSGAAPLEELQDAVEAVLAVAESTSSENFYTTAFGIRDSEATSSPRMQRILLQFGLAQALADTSKPFWTKAARTYLALLKIPGAVSYQMFRASLMRMVLKPMISNEANATTSSSTTLATLCQLCDTRPVVLRCLAANVIPNLIQVLLRCGAETPELHEKVLYAFAQLTDESAGHEPSSEGDERLQRRAHGNKDESDGDDDDDEDEDGDDHLMNGEGGRKKTRATEAPSKKLATAVETEFFKESLLVFKSTKSGKLVDLCAKVVADLVARHATTGTSSSSSSSSNSSNDASGQRSALKRQDDLEATRALKLLEHLCFDVADKADKRNIVIANVLRVISCTTGAARTSTIFRFCKYLSKLSHSSEVAQRALAAELASAIFQVCDGNGELIQGLAELVLARSEDKSPAVRAAAVKGFSGLLEALPFDNAVDEGAGSGDKDEEEREDVAASLAPLVRDAVRACLRMLRRRLADPKVTVRRGAARSMQAFIIDVRVQRVRGLAKIIGRDLAEVAKRARDVSPAIQNAALQTVSEFYQAFDESAGEEMCTQVATIWVETVLPLVYAPEQTVQKTARESIATDIVAPLSKANDAGTKVWRLVAAMTQDHISCLQKCFFELASESKTKISVTNLVHKVLRVAMETSDVATSLAAWVMLDVAVGGGSEGPGIQGRVKAKARKAVNVGLIKAAWEKYFVDQDADEEDAGSEASADVRARVLNVIMGASASIPAQEATEMAAALFDQVLALDLDTALLRQALLTLVSLCLAKASDEKAARQMVNRWGDLIKAQCGKVLREVGTGATEHVETAQRALFMVGELAILGFDPDDKNRALLPLDESLNTLAMGMLASNEAEAPESGDEAVLAALRPAALVATGKICLRDEATAKKATRMLIRELDQCAQSEVIRSNVIVILGDLCRRYANIVDPHMDVICGCLADPAPLVRRHALILLTGLLQEDYMKWRGVMFARYLMCAADPDEEIRGLVRFALQEIFPSKNPNLYHGSFVDVLFGFNLVETDKFHLSQHFCPPVSREGDGQGQTLSMLSKARLQYASRITGRTKECAAQRLELYELLLSTMSAAHKLEVTNKLCRDVIGDFLDGKLELPTSKTGLARAAMLEDCFAVLMSPHIELKASRTDVSEMEAGADLSASVSESVQARMAEAKSKMLTKLERKNFAEHIIPLVLSFYHMLVQNKSPFLRLAISYLIKMKKTFPEEFELSLGANTNLSNELEFEIARLDKEEARRAERENEKMAKKRRRSVAVTVDDGAEASPAKRVRPSTIKKARLVAPGTASRRVSGVTWQPSARDVAARTATGVLKTPIPKSHSKKNRRKSLLEEMNLGASSAPRRLEQNSVTKENKSAGSNVGTPRRPTLTFKAATPLTAAPPATVATMRRRKWSLTPSLANMGKGREAEKSNDLTKQLMAMGDDE</sequence>
<feature type="compositionally biased region" description="Polar residues" evidence="7">
    <location>
        <begin position="1395"/>
        <end position="1410"/>
    </location>
</feature>
<evidence type="ECO:0000313" key="10">
    <source>
        <dbReference type="Proteomes" id="UP000241890"/>
    </source>
</evidence>
<dbReference type="InterPro" id="IPR016024">
    <property type="entry name" value="ARM-type_fold"/>
</dbReference>
<keyword evidence="10" id="KW-1185">Reference proteome</keyword>
<dbReference type="GO" id="GO:0000779">
    <property type="term" value="C:condensed chromosome, centromeric region"/>
    <property type="evidence" value="ECO:0007669"/>
    <property type="project" value="TreeGrafter"/>
</dbReference>
<dbReference type="Pfam" id="PF20168">
    <property type="entry name" value="PDS5"/>
    <property type="match status" value="1"/>
</dbReference>
<keyword evidence="3" id="KW-0498">Mitosis</keyword>
<dbReference type="GO" id="GO:0007076">
    <property type="term" value="P:mitotic chromosome condensation"/>
    <property type="evidence" value="ECO:0007669"/>
    <property type="project" value="InterPro"/>
</dbReference>
<dbReference type="Pfam" id="PF12717">
    <property type="entry name" value="Cnd1"/>
    <property type="match status" value="1"/>
</dbReference>
<feature type="region of interest" description="Disordered" evidence="7">
    <location>
        <begin position="1449"/>
        <end position="1473"/>
    </location>
</feature>
<keyword evidence="6" id="KW-0131">Cell cycle</keyword>
<evidence type="ECO:0000256" key="2">
    <source>
        <dbReference type="ARBA" id="ARBA00022618"/>
    </source>
</evidence>
<evidence type="ECO:0000256" key="4">
    <source>
        <dbReference type="ARBA" id="ARBA00023067"/>
    </source>
</evidence>
<evidence type="ECO:0000256" key="1">
    <source>
        <dbReference type="ARBA" id="ARBA00004123"/>
    </source>
</evidence>
<protein>
    <submittedName>
        <fullName evidence="9">Condensin-2 complex subunit D3</fullName>
    </submittedName>
</protein>
<feature type="domain" description="Condensin complex subunit 1 C-terminal" evidence="8">
    <location>
        <begin position="949"/>
        <end position="1046"/>
    </location>
</feature>
<proteinExistence type="predicted"/>
<dbReference type="InterPro" id="IPR026971">
    <property type="entry name" value="CND1/NCAPD3"/>
</dbReference>
<dbReference type="GO" id="GO:0000796">
    <property type="term" value="C:condensin complex"/>
    <property type="evidence" value="ECO:0007669"/>
    <property type="project" value="TreeGrafter"/>
</dbReference>
<organism evidence="9 10">
    <name type="scientific">Hondaea fermentalgiana</name>
    <dbReference type="NCBI Taxonomy" id="2315210"/>
    <lineage>
        <taxon>Eukaryota</taxon>
        <taxon>Sar</taxon>
        <taxon>Stramenopiles</taxon>
        <taxon>Bigyra</taxon>
        <taxon>Labyrinthulomycetes</taxon>
        <taxon>Thraustochytrida</taxon>
        <taxon>Thraustochytriidae</taxon>
        <taxon>Hondaea</taxon>
    </lineage>
</organism>
<reference evidence="9 10" key="1">
    <citation type="submission" date="2017-12" db="EMBL/GenBank/DDBJ databases">
        <title>Sequencing, de novo assembly and annotation of complete genome of a new Thraustochytrid species, strain FCC1311.</title>
        <authorList>
            <person name="Sedici K."/>
            <person name="Godart F."/>
            <person name="Aiese Cigliano R."/>
            <person name="Sanseverino W."/>
            <person name="Barakat M."/>
            <person name="Ortet P."/>
            <person name="Marechal E."/>
            <person name="Cagnac O."/>
            <person name="Amato A."/>
        </authorList>
    </citation>
    <scope>NUCLEOTIDE SEQUENCE [LARGE SCALE GENOMIC DNA]</scope>
</reference>
<dbReference type="GO" id="GO:0042393">
    <property type="term" value="F:histone binding"/>
    <property type="evidence" value="ECO:0007669"/>
    <property type="project" value="TreeGrafter"/>
</dbReference>